<name>A0AAN7ZFK6_9COLE</name>
<proteinExistence type="inferred from homology"/>
<dbReference type="Pfam" id="PF00153">
    <property type="entry name" value="Mito_carr"/>
    <property type="match status" value="3"/>
</dbReference>
<dbReference type="Gene3D" id="1.50.40.10">
    <property type="entry name" value="Mitochondrial carrier domain"/>
    <property type="match status" value="1"/>
</dbReference>
<keyword evidence="18" id="KW-1185">Reference proteome</keyword>
<evidence type="ECO:0000256" key="3">
    <source>
        <dbReference type="ARBA" id="ARBA00011245"/>
    </source>
</evidence>
<evidence type="ECO:0000256" key="7">
    <source>
        <dbReference type="ARBA" id="ARBA00022737"/>
    </source>
</evidence>
<dbReference type="PROSITE" id="PS50920">
    <property type="entry name" value="SOLCAR"/>
    <property type="match status" value="3"/>
</dbReference>
<protein>
    <recommendedName>
        <fullName evidence="16">ADP/ATP translocase</fullName>
    </recommendedName>
    <alternativeName>
        <fullName evidence="16">ADP,ATP carrier protein</fullName>
    </alternativeName>
</protein>
<comment type="catalytic activity">
    <reaction evidence="12">
        <text>ADP(in) + ATP(out) = ADP(out) + ATP(in)</text>
        <dbReference type="Rhea" id="RHEA:34999"/>
        <dbReference type="ChEBI" id="CHEBI:30616"/>
        <dbReference type="ChEBI" id="CHEBI:456216"/>
    </reaction>
    <physiologicalReaction direction="left-to-right" evidence="12">
        <dbReference type="Rhea" id="RHEA:35000"/>
    </physiologicalReaction>
</comment>
<dbReference type="InterPro" id="IPR023395">
    <property type="entry name" value="MCP_dom_sf"/>
</dbReference>
<comment type="function">
    <text evidence="13">ADP:ATP antiporter that mediates import of ADP into the mitochondrial matrix for ATP synthesis, and export of ATP out to fuel the cell. Cycles between the cytoplasmic-open state (c-state) and the matrix-open state (m-state): operates by the alternating access mechanism with a single substrate-binding site intermittently exposed to either the cytosolic (c-state) or matrix (m-state) side of the inner mitochondrial membrane.</text>
</comment>
<dbReference type="GO" id="GO:0005743">
    <property type="term" value="C:mitochondrial inner membrane"/>
    <property type="evidence" value="ECO:0007669"/>
    <property type="project" value="UniProtKB-SubCell"/>
</dbReference>
<dbReference type="PANTHER" id="PTHR45635:SF14">
    <property type="entry name" value="ADP_ATP TRANSLOCASE"/>
    <property type="match status" value="1"/>
</dbReference>
<evidence type="ECO:0000256" key="12">
    <source>
        <dbReference type="ARBA" id="ARBA00024143"/>
    </source>
</evidence>
<evidence type="ECO:0000256" key="11">
    <source>
        <dbReference type="ARBA" id="ARBA00023136"/>
    </source>
</evidence>
<keyword evidence="4 15" id="KW-0813">Transport</keyword>
<evidence type="ECO:0000256" key="16">
    <source>
        <dbReference type="RuleBase" id="RU368008"/>
    </source>
</evidence>
<organism evidence="17 18">
    <name type="scientific">Pyrocoelia pectoralis</name>
    <dbReference type="NCBI Taxonomy" id="417401"/>
    <lineage>
        <taxon>Eukaryota</taxon>
        <taxon>Metazoa</taxon>
        <taxon>Ecdysozoa</taxon>
        <taxon>Arthropoda</taxon>
        <taxon>Hexapoda</taxon>
        <taxon>Insecta</taxon>
        <taxon>Pterygota</taxon>
        <taxon>Neoptera</taxon>
        <taxon>Endopterygota</taxon>
        <taxon>Coleoptera</taxon>
        <taxon>Polyphaga</taxon>
        <taxon>Elateriformia</taxon>
        <taxon>Elateroidea</taxon>
        <taxon>Lampyridae</taxon>
        <taxon>Lampyrinae</taxon>
        <taxon>Pyrocoelia</taxon>
    </lineage>
</organism>
<dbReference type="InterPro" id="IPR002113">
    <property type="entry name" value="ADT_euk_type"/>
</dbReference>
<reference evidence="17 18" key="1">
    <citation type="journal article" date="2024" name="Insects">
        <title>An Improved Chromosome-Level Genome Assembly of the Firefly Pyrocoelia pectoralis.</title>
        <authorList>
            <person name="Fu X."/>
            <person name="Meyer-Rochow V.B."/>
            <person name="Ballantyne L."/>
            <person name="Zhu X."/>
        </authorList>
    </citation>
    <scope>NUCLEOTIDE SEQUENCE [LARGE SCALE GENOMIC DNA]</scope>
    <source>
        <strain evidence="17">XCY_ONT2</strain>
    </source>
</reference>
<evidence type="ECO:0000256" key="2">
    <source>
        <dbReference type="ARBA" id="ARBA00006375"/>
    </source>
</evidence>
<keyword evidence="8" id="KW-0999">Mitochondrion inner membrane</keyword>
<evidence type="ECO:0000256" key="5">
    <source>
        <dbReference type="ARBA" id="ARBA00022449"/>
    </source>
</evidence>
<evidence type="ECO:0000256" key="1">
    <source>
        <dbReference type="ARBA" id="ARBA00004448"/>
    </source>
</evidence>
<comment type="subunit">
    <text evidence="3 16">Monomer.</text>
</comment>
<feature type="repeat" description="Solcar" evidence="14">
    <location>
        <begin position="8"/>
        <end position="102"/>
    </location>
</feature>
<dbReference type="GO" id="GO:1990544">
    <property type="term" value="P:mitochondrial ATP transmembrane transport"/>
    <property type="evidence" value="ECO:0007669"/>
    <property type="project" value="InterPro"/>
</dbReference>
<feature type="transmembrane region" description="Helical" evidence="16">
    <location>
        <begin position="171"/>
        <end position="190"/>
    </location>
</feature>
<dbReference type="EMBL" id="JAVRBK010000007">
    <property type="protein sequence ID" value="KAK5641657.1"/>
    <property type="molecule type" value="Genomic_DNA"/>
</dbReference>
<sequence length="302" mass="33932">MSSNNELKTFAIHFMVGGVAGSFVKSFTAPLDRVKLILQTQDVAAQFGEGKRKPYTGIIDCFKRIPKEQGLSSLWRGNTINIARYFPTQALNFSCNTLYKDRLSKRFGPSSVTHFVSGALAGITTTTLLYPVEFCQTRITADVGSGDFIDREFRGLYDCISKITMVDGFHALYKGYLVAVTGVGIYRSFYFGMYGYWKEIWGKRNTEVSLIRELLIAQGITLASGIISYPFDTIGRSMMMEVGKPINQRKFVSVRNAVDSVYRRSGISGFYKGTTANYLRSISGSIMLVLYDQSIRYINDHY</sequence>
<dbReference type="PRINTS" id="PR00927">
    <property type="entry name" value="ADPTRNSLCASE"/>
</dbReference>
<comment type="caution">
    <text evidence="16">Lacks conserved residue(s) required for the propagation of feature annotation.</text>
</comment>
<dbReference type="InterPro" id="IPR018108">
    <property type="entry name" value="MCP_transmembrane"/>
</dbReference>
<evidence type="ECO:0000256" key="13">
    <source>
        <dbReference type="ARBA" id="ARBA00045250"/>
    </source>
</evidence>
<feature type="repeat" description="Solcar" evidence="14">
    <location>
        <begin position="109"/>
        <end position="200"/>
    </location>
</feature>
<dbReference type="PANTHER" id="PTHR45635">
    <property type="entry name" value="ADP,ATP CARRIER PROTEIN 1-RELATED-RELATED"/>
    <property type="match status" value="1"/>
</dbReference>
<feature type="transmembrane region" description="Helical" evidence="16">
    <location>
        <begin position="210"/>
        <end position="231"/>
    </location>
</feature>
<evidence type="ECO:0000256" key="15">
    <source>
        <dbReference type="RuleBase" id="RU000488"/>
    </source>
</evidence>
<dbReference type="PRINTS" id="PR00926">
    <property type="entry name" value="MITOCARRIER"/>
</dbReference>
<evidence type="ECO:0000256" key="14">
    <source>
        <dbReference type="PROSITE-ProRule" id="PRU00282"/>
    </source>
</evidence>
<evidence type="ECO:0000256" key="10">
    <source>
        <dbReference type="ARBA" id="ARBA00023128"/>
    </source>
</evidence>
<evidence type="ECO:0000313" key="17">
    <source>
        <dbReference type="EMBL" id="KAK5641657.1"/>
    </source>
</evidence>
<dbReference type="SUPFAM" id="SSF103506">
    <property type="entry name" value="Mitochondrial carrier"/>
    <property type="match status" value="1"/>
</dbReference>
<comment type="similarity">
    <text evidence="2 15">Belongs to the mitochondrial carrier (TC 2.A.29) family.</text>
</comment>
<dbReference type="AlphaFoldDB" id="A0AAN7ZFK6"/>
<keyword evidence="6 14" id="KW-0812">Transmembrane</keyword>
<evidence type="ECO:0000256" key="4">
    <source>
        <dbReference type="ARBA" id="ARBA00022448"/>
    </source>
</evidence>
<gene>
    <name evidence="17" type="ORF">RI129_010204</name>
</gene>
<comment type="function">
    <text evidence="16">Catalyzes the exchange of ADP and ATP across the membrane.</text>
</comment>
<keyword evidence="9 16" id="KW-1133">Transmembrane helix</keyword>
<evidence type="ECO:0000256" key="8">
    <source>
        <dbReference type="ARBA" id="ARBA00022792"/>
    </source>
</evidence>
<feature type="repeat" description="Solcar" evidence="14">
    <location>
        <begin position="208"/>
        <end position="297"/>
    </location>
</feature>
<keyword evidence="5" id="KW-0050">Antiport</keyword>
<dbReference type="GO" id="GO:0005471">
    <property type="term" value="F:ATP:ADP antiporter activity"/>
    <property type="evidence" value="ECO:0007669"/>
    <property type="project" value="UniProtKB-UniRule"/>
</dbReference>
<dbReference type="InterPro" id="IPR002067">
    <property type="entry name" value="MCP"/>
</dbReference>
<keyword evidence="10" id="KW-0496">Mitochondrion</keyword>
<keyword evidence="7" id="KW-0677">Repeat</keyword>
<dbReference type="Proteomes" id="UP001329430">
    <property type="component" value="Chromosome 7"/>
</dbReference>
<dbReference type="GO" id="GO:0140021">
    <property type="term" value="P:mitochondrial ADP transmembrane transport"/>
    <property type="evidence" value="ECO:0007669"/>
    <property type="project" value="InterPro"/>
</dbReference>
<comment type="caution">
    <text evidence="17">The sequence shown here is derived from an EMBL/GenBank/DDBJ whole genome shotgun (WGS) entry which is preliminary data.</text>
</comment>
<evidence type="ECO:0000256" key="6">
    <source>
        <dbReference type="ARBA" id="ARBA00022692"/>
    </source>
</evidence>
<comment type="subcellular location">
    <subcellularLocation>
        <location evidence="16">Membrane</location>
        <topology evidence="16">Multi-pass membrane protein</topology>
    </subcellularLocation>
    <subcellularLocation>
        <location evidence="1">Mitochondrion inner membrane</location>
        <topology evidence="1">Multi-pass membrane protein</topology>
    </subcellularLocation>
</comment>
<keyword evidence="11 14" id="KW-0472">Membrane</keyword>
<evidence type="ECO:0000313" key="18">
    <source>
        <dbReference type="Proteomes" id="UP001329430"/>
    </source>
</evidence>
<accession>A0AAN7ZFK6</accession>
<evidence type="ECO:0000256" key="9">
    <source>
        <dbReference type="ARBA" id="ARBA00022989"/>
    </source>
</evidence>